<dbReference type="Proteomes" id="UP000691718">
    <property type="component" value="Unassembled WGS sequence"/>
</dbReference>
<reference evidence="3" key="1">
    <citation type="submission" date="2021-04" db="EMBL/GenBank/DDBJ databases">
        <authorList>
            <person name="Tunstrom K."/>
        </authorList>
    </citation>
    <scope>NUCLEOTIDE SEQUENCE</scope>
</reference>
<feature type="coiled-coil region" evidence="1">
    <location>
        <begin position="160"/>
        <end position="208"/>
    </location>
</feature>
<comment type="caution">
    <text evidence="3">The sequence shown here is derived from an EMBL/GenBank/DDBJ whole genome shotgun (WGS) entry which is preliminary data.</text>
</comment>
<dbReference type="EMBL" id="CAJQZP010000220">
    <property type="protein sequence ID" value="CAG4948400.1"/>
    <property type="molecule type" value="Genomic_DNA"/>
</dbReference>
<feature type="region of interest" description="Disordered" evidence="2">
    <location>
        <begin position="62"/>
        <end position="120"/>
    </location>
</feature>
<protein>
    <submittedName>
        <fullName evidence="3">(apollo) hypothetical protein</fullName>
    </submittedName>
</protein>
<dbReference type="OrthoDB" id="7471137at2759"/>
<accession>A0A8S3W9Z7</accession>
<feature type="compositionally biased region" description="Polar residues" evidence="2">
    <location>
        <begin position="104"/>
        <end position="115"/>
    </location>
</feature>
<dbReference type="AlphaFoldDB" id="A0A8S3W9Z7"/>
<sequence length="364" mass="40615">MASNTKLCAGCLNKITNKDFVTCSLCKDIYDTVCANISHQRLMMLEKDKKEKWICPGCRNKERKSGNSNTPIQSRTDPRDCGDSLQEISTPNSDYITQRKKPQLPSNQKVSSPTQPRDESLMLTIRSEIKSSMGNFLNQTIEESSIKMDLRTIKEELSSLKDIKSGLEFLSAEYDRMKKELKTSKEHIKSLSAENSNLHTKVNELSNRLILLEQHSRETNIEVNGVPENKAANAEGFLNPLDYVSVGEGHEGVSAEIQTASPEGVSPEIQKDSCEQRHDYKKMGTYTSRAYQLERGNESDPTIKEFLLFLENRALALENAEPTTAIKTHYKPVVNVATPADPSCAYCAAPRATASSSATCFKAY</sequence>
<keyword evidence="1" id="KW-0175">Coiled coil</keyword>
<evidence type="ECO:0000256" key="2">
    <source>
        <dbReference type="SAM" id="MobiDB-lite"/>
    </source>
</evidence>
<feature type="compositionally biased region" description="Polar residues" evidence="2">
    <location>
        <begin position="66"/>
        <end position="75"/>
    </location>
</feature>
<evidence type="ECO:0000313" key="4">
    <source>
        <dbReference type="Proteomes" id="UP000691718"/>
    </source>
</evidence>
<name>A0A8S3W9Z7_PARAO</name>
<evidence type="ECO:0000313" key="3">
    <source>
        <dbReference type="EMBL" id="CAG4948400.1"/>
    </source>
</evidence>
<evidence type="ECO:0000256" key="1">
    <source>
        <dbReference type="SAM" id="Coils"/>
    </source>
</evidence>
<keyword evidence="4" id="KW-1185">Reference proteome</keyword>
<gene>
    <name evidence="3" type="ORF">PAPOLLO_LOCUS3767</name>
</gene>
<proteinExistence type="predicted"/>
<feature type="compositionally biased region" description="Polar residues" evidence="2">
    <location>
        <begin position="86"/>
        <end position="96"/>
    </location>
</feature>
<organism evidence="3 4">
    <name type="scientific">Parnassius apollo</name>
    <name type="common">Apollo butterfly</name>
    <name type="synonym">Papilio apollo</name>
    <dbReference type="NCBI Taxonomy" id="110799"/>
    <lineage>
        <taxon>Eukaryota</taxon>
        <taxon>Metazoa</taxon>
        <taxon>Ecdysozoa</taxon>
        <taxon>Arthropoda</taxon>
        <taxon>Hexapoda</taxon>
        <taxon>Insecta</taxon>
        <taxon>Pterygota</taxon>
        <taxon>Neoptera</taxon>
        <taxon>Endopterygota</taxon>
        <taxon>Lepidoptera</taxon>
        <taxon>Glossata</taxon>
        <taxon>Ditrysia</taxon>
        <taxon>Papilionoidea</taxon>
        <taxon>Papilionidae</taxon>
        <taxon>Parnassiinae</taxon>
        <taxon>Parnassini</taxon>
        <taxon>Parnassius</taxon>
        <taxon>Parnassius</taxon>
    </lineage>
</organism>